<feature type="compositionally biased region" description="Polar residues" evidence="28">
    <location>
        <begin position="1218"/>
        <end position="1244"/>
    </location>
</feature>
<dbReference type="InterPro" id="IPR048735">
    <property type="entry name" value="Slowpoke-like_C"/>
</dbReference>
<keyword evidence="14 29" id="KW-1133">Transmembrane helix</keyword>
<comment type="similarity">
    <text evidence="2">Belongs to the potassium channel family. Calcium-activated (TC 1.A.1.3) subfamily. KCa1.1/KCNMA1 sub-subfamily.</text>
</comment>
<name>A0A8C1E2D3_CYPCA</name>
<keyword evidence="17" id="KW-0407">Ion channel</keyword>
<dbReference type="PRINTS" id="PR01449">
    <property type="entry name" value="BKCHANNELA"/>
</dbReference>
<evidence type="ECO:0000256" key="10">
    <source>
        <dbReference type="ARBA" id="ARBA00022837"/>
    </source>
</evidence>
<comment type="subcellular location">
    <subcellularLocation>
        <location evidence="1">Cell membrane</location>
        <topology evidence="1">Multi-pass membrane protein</topology>
    </subcellularLocation>
</comment>
<feature type="transmembrane region" description="Helical" evidence="29">
    <location>
        <begin position="54"/>
        <end position="75"/>
    </location>
</feature>
<dbReference type="SUPFAM" id="SSF51735">
    <property type="entry name" value="NAD(P)-binding Rossmann-fold domains"/>
    <property type="match status" value="1"/>
</dbReference>
<dbReference type="Pfam" id="PF21014">
    <property type="entry name" value="Slowpoke_C"/>
    <property type="match status" value="1"/>
</dbReference>
<feature type="compositionally biased region" description="Basic and acidic residues" evidence="28">
    <location>
        <begin position="1185"/>
        <end position="1209"/>
    </location>
</feature>
<dbReference type="PROSITE" id="PS51201">
    <property type="entry name" value="RCK_N"/>
    <property type="match status" value="2"/>
</dbReference>
<keyword evidence="7 29" id="KW-0812">Transmembrane</keyword>
<dbReference type="Pfam" id="PF03493">
    <property type="entry name" value="BK_channel_a"/>
    <property type="match status" value="1"/>
</dbReference>
<dbReference type="FunFam" id="3.40.50.720:FF:000098">
    <property type="entry name" value="calcium-activated potassium channel subunit alpha-1 isoform X3"/>
    <property type="match status" value="1"/>
</dbReference>
<keyword evidence="12" id="KW-0851">Voltage-gated channel</keyword>
<dbReference type="InterPro" id="IPR005821">
    <property type="entry name" value="Ion_trans_dom"/>
</dbReference>
<sequence length="1254" mass="140855">MLPTEEAEDDDGDEKQLSIIMTYPLAAPSSVRNMDVIIPYTSDMPCDPRGQRMWWAFLASSMVTFFGGLFIILLWRTFKYLWTLCCHCKGKKKDVQRVSNPVVLSDGVIKVVGQRESEVAVTEVGWMTSVKDWAGVMISAQTLTGRVLVVLVFALSIGALVIYFIDSSKPIESCQQFDKDYTLQIDMAFNVFFLLYFGLRFIAANDKLWFWLEVNSVVDFFTVPPVFVSVYLNRSWLGLRFLRALRLIQFSEILQFLNILKTSNSIKLVNLCSIFISTWLTAAGFIHLVENSGDPWENFQNSQPLSYWECVYLLMVTMSTVGYGDVCAKTTLGRLFMVFFILGGLAMFASYVPEIIELIGNRKKYGGSYSAVNGRKHIVVCGHITLESVSNFLKDFLHKDRDDVNVEIVFLHNISPNLELEALFKRHFTQVEFYQGSVLNPHDLARVKIESADACLILANKYCADPDAEDASNIMRVISIKNYHPKIRIITQMLQYHNKAHLLNIPSWNWKEGDDAICLAELKLGFIAQSCLAQGLSTMLANLFSMRSYIKIEEDTWQKYYLEGVANEMYTEYLSSAFVGLSFPAVCELCYVKLKLLLIAIEYKSDQRESSTLINPGNHVKMQEGTLGFFIASDAKEVKRALFYCKACHDDITDPKRIKKCGCKRTKKSAYKRMRLACCVACGGAEQGCSCMSDSVASNMEVLHRGFPFSPVSLYDNTTTLRSLEEEQQSALSPKKKQRNGGMRSSPTCSPKIIRHDPLLVPGHDQMETMDENIKKYDSTGMFHWCPSKDIEKVTLTRSEAAMTVLSGHVVVCIFGDVKSALIGLRNLVMPLRASNFHYHELKPIVFVGSLEYLKREWETLHNFPKVSILPGTPLSRADLRAVNVNLCDMCVILSANQNNIDDASLQDKECILASLNIKSMQFDDSIGLLQANSQGFTPPGMDRSSPENSPVHGLVRQVSTTTGANIPIITELVNDSNVQFLDQDDDDDPDTELYLTQPFACGTAFAVSVLDSLMSATYFNDNILTLIRTLVTGGATPELEGLLAEENALRGGYSTPQTLANRDRCRVAQLALYDGPFADLGDGGCYGDLFCKALKTYNMLCFGIYRLRDAHLGAPSQCTKRYVITNPPYVFELVPTDLIFCLMQFDHNAGQTRTNLSSHSTFCPSKKSPSALSIPSSARPGRSRSRDLRDKQKRTVNDVNHSADKNWYTDEPENCFPRNTQSKHTNTHAANQINQYKSTSNIIQPIREVEEEP</sequence>
<evidence type="ECO:0000259" key="30">
    <source>
        <dbReference type="PROSITE" id="PS51201"/>
    </source>
</evidence>
<dbReference type="Ensembl" id="ENSCCRT00000078153.2">
    <property type="protein sequence ID" value="ENSCCRP00000072110.2"/>
    <property type="gene ID" value="ENSCCRG00000036155.2"/>
</dbReference>
<evidence type="ECO:0000256" key="29">
    <source>
        <dbReference type="SAM" id="Phobius"/>
    </source>
</evidence>
<evidence type="ECO:0000256" key="23">
    <source>
        <dbReference type="ARBA" id="ARBA00030652"/>
    </source>
</evidence>
<evidence type="ECO:0000256" key="14">
    <source>
        <dbReference type="ARBA" id="ARBA00022989"/>
    </source>
</evidence>
<keyword evidence="9" id="KW-0631">Potassium channel</keyword>
<dbReference type="Pfam" id="PF22614">
    <property type="entry name" value="Slo-like_RCK"/>
    <property type="match status" value="2"/>
</dbReference>
<dbReference type="AlphaFoldDB" id="A0A8C1E2D3"/>
<evidence type="ECO:0000256" key="17">
    <source>
        <dbReference type="ARBA" id="ARBA00023303"/>
    </source>
</evidence>
<organism evidence="31 32">
    <name type="scientific">Cyprinus carpio carpio</name>
    <dbReference type="NCBI Taxonomy" id="630221"/>
    <lineage>
        <taxon>Eukaryota</taxon>
        <taxon>Metazoa</taxon>
        <taxon>Chordata</taxon>
        <taxon>Craniata</taxon>
        <taxon>Vertebrata</taxon>
        <taxon>Euteleostomi</taxon>
        <taxon>Actinopterygii</taxon>
        <taxon>Neopterygii</taxon>
        <taxon>Teleostei</taxon>
        <taxon>Ostariophysi</taxon>
        <taxon>Cypriniformes</taxon>
        <taxon>Cyprinidae</taxon>
        <taxon>Cyprininae</taxon>
        <taxon>Cyprinus</taxon>
    </lineage>
</organism>
<evidence type="ECO:0000256" key="15">
    <source>
        <dbReference type="ARBA" id="ARBA00023065"/>
    </source>
</evidence>
<evidence type="ECO:0000256" key="24">
    <source>
        <dbReference type="ARBA" id="ARBA00031597"/>
    </source>
</evidence>
<dbReference type="InterPro" id="IPR003148">
    <property type="entry name" value="RCK_N"/>
</dbReference>
<proteinExistence type="inferred from homology"/>
<evidence type="ECO:0000256" key="20">
    <source>
        <dbReference type="ARBA" id="ARBA00030288"/>
    </source>
</evidence>
<evidence type="ECO:0000256" key="8">
    <source>
        <dbReference type="ARBA" id="ARBA00022723"/>
    </source>
</evidence>
<dbReference type="FunFam" id="1.10.287.70:FF:000015">
    <property type="entry name" value="Calcium-activated potassium channel subunit alpha-1 isoform X7"/>
    <property type="match status" value="1"/>
</dbReference>
<feature type="compositionally biased region" description="Polar residues" evidence="28">
    <location>
        <begin position="1157"/>
        <end position="1172"/>
    </location>
</feature>
<evidence type="ECO:0000256" key="22">
    <source>
        <dbReference type="ARBA" id="ARBA00030518"/>
    </source>
</evidence>
<keyword evidence="13" id="KW-0630">Potassium</keyword>
<evidence type="ECO:0000256" key="1">
    <source>
        <dbReference type="ARBA" id="ARBA00004651"/>
    </source>
</evidence>
<evidence type="ECO:0000256" key="5">
    <source>
        <dbReference type="ARBA" id="ARBA00022475"/>
    </source>
</evidence>
<dbReference type="GO" id="GO:0060072">
    <property type="term" value="F:large conductance calcium-activated potassium channel activity"/>
    <property type="evidence" value="ECO:0007669"/>
    <property type="project" value="TreeGrafter"/>
</dbReference>
<keyword evidence="10" id="KW-0106">Calcium</keyword>
<feature type="domain" description="RCK N-terminal" evidence="30">
    <location>
        <begin position="807"/>
        <end position="951"/>
    </location>
</feature>
<dbReference type="InterPro" id="IPR003929">
    <property type="entry name" value="K_chnl_BK_asu"/>
</dbReference>
<feature type="domain" description="RCK N-terminal" evidence="30">
    <location>
        <begin position="375"/>
        <end position="517"/>
    </location>
</feature>
<keyword evidence="4" id="KW-0813">Transport</keyword>
<keyword evidence="8" id="KW-0479">Metal-binding</keyword>
<evidence type="ECO:0000313" key="32">
    <source>
        <dbReference type="Proteomes" id="UP001108240"/>
    </source>
</evidence>
<dbReference type="GO" id="GO:0034702">
    <property type="term" value="C:monoatomic ion channel complex"/>
    <property type="evidence" value="ECO:0007669"/>
    <property type="project" value="UniProtKB-KW"/>
</dbReference>
<evidence type="ECO:0000256" key="27">
    <source>
        <dbReference type="ARBA" id="ARBA00034430"/>
    </source>
</evidence>
<feature type="transmembrane region" description="Helical" evidence="29">
    <location>
        <begin position="305"/>
        <end position="323"/>
    </location>
</feature>
<comment type="catalytic activity">
    <reaction evidence="27">
        <text>K(+)(in) = K(+)(out)</text>
        <dbReference type="Rhea" id="RHEA:29463"/>
        <dbReference type="ChEBI" id="CHEBI:29103"/>
    </reaction>
</comment>
<dbReference type="Pfam" id="PF00520">
    <property type="entry name" value="Ion_trans"/>
    <property type="match status" value="1"/>
</dbReference>
<feature type="transmembrane region" description="Helical" evidence="29">
    <location>
        <begin position="147"/>
        <end position="165"/>
    </location>
</feature>
<evidence type="ECO:0000256" key="28">
    <source>
        <dbReference type="SAM" id="MobiDB-lite"/>
    </source>
</evidence>
<dbReference type="Proteomes" id="UP001108240">
    <property type="component" value="Unplaced"/>
</dbReference>
<dbReference type="GO" id="GO:0045211">
    <property type="term" value="C:postsynaptic membrane"/>
    <property type="evidence" value="ECO:0007669"/>
    <property type="project" value="TreeGrafter"/>
</dbReference>
<dbReference type="FunFam" id="3.40.50.720:FF:000005">
    <property type="entry name" value="calcium-activated potassium channel subunit alpha-1 isoform X6"/>
    <property type="match status" value="1"/>
</dbReference>
<evidence type="ECO:0000256" key="26">
    <source>
        <dbReference type="ARBA" id="ARBA00033447"/>
    </source>
</evidence>
<evidence type="ECO:0000256" key="3">
    <source>
        <dbReference type="ARBA" id="ARBA00018044"/>
    </source>
</evidence>
<keyword evidence="32" id="KW-1185">Reference proteome</keyword>
<keyword evidence="6" id="KW-0633">Potassium transport</keyword>
<evidence type="ECO:0000256" key="18">
    <source>
        <dbReference type="ARBA" id="ARBA00029579"/>
    </source>
</evidence>
<reference evidence="31" key="1">
    <citation type="submission" date="2025-08" db="UniProtKB">
        <authorList>
            <consortium name="Ensembl"/>
        </authorList>
    </citation>
    <scope>IDENTIFICATION</scope>
</reference>
<accession>A0A8C1E2D3</accession>
<keyword evidence="16 29" id="KW-0472">Membrane</keyword>
<evidence type="ECO:0000256" key="2">
    <source>
        <dbReference type="ARBA" id="ARBA00008648"/>
    </source>
</evidence>
<evidence type="ECO:0000256" key="7">
    <source>
        <dbReference type="ARBA" id="ARBA00022692"/>
    </source>
</evidence>
<keyword evidence="15" id="KW-0406">Ion transport</keyword>
<protein>
    <recommendedName>
        <fullName evidence="3">Calcium-activated potassium channel subunit alpha-1</fullName>
    </recommendedName>
    <alternativeName>
        <fullName evidence="18">BK channel</fullName>
    </alternativeName>
    <alternativeName>
        <fullName evidence="22">BKCA alpha</fullName>
    </alternativeName>
    <alternativeName>
        <fullName evidence="20">Calcium-activated potassium channel, subfamily M subunit alpha-1</fullName>
    </alternativeName>
    <alternativeName>
        <fullName evidence="24">K(VCA)alpha</fullName>
    </alternativeName>
    <alternativeName>
        <fullName evidence="23">KCa1.1</fullName>
    </alternativeName>
    <alternativeName>
        <fullName evidence="25">Maxi K channel</fullName>
    </alternativeName>
    <alternativeName>
        <fullName evidence="19">Slo-alpha</fullName>
    </alternativeName>
    <alternativeName>
        <fullName evidence="21">Slo1</fullName>
    </alternativeName>
    <alternativeName>
        <fullName evidence="26">Slowpoke homolog</fullName>
    </alternativeName>
</protein>
<dbReference type="PANTHER" id="PTHR10027:SF33">
    <property type="entry name" value="CALCIUM-ACTIVATED POTASSIUM CHANNEL SUBUNIT ALPHA-1-RELATED"/>
    <property type="match status" value="1"/>
</dbReference>
<evidence type="ECO:0000313" key="31">
    <source>
        <dbReference type="Ensembl" id="ENSCCRP00000072110.2"/>
    </source>
</evidence>
<dbReference type="SUPFAM" id="SSF81324">
    <property type="entry name" value="Voltage-gated potassium channels"/>
    <property type="match status" value="1"/>
</dbReference>
<evidence type="ECO:0000256" key="11">
    <source>
        <dbReference type="ARBA" id="ARBA00022842"/>
    </source>
</evidence>
<dbReference type="GO" id="GO:0046872">
    <property type="term" value="F:metal ion binding"/>
    <property type="evidence" value="ECO:0007669"/>
    <property type="project" value="UniProtKB-KW"/>
</dbReference>
<dbReference type="GeneTree" id="ENSGT00940000154935"/>
<dbReference type="InterPro" id="IPR047871">
    <property type="entry name" value="K_chnl_Slo-like"/>
</dbReference>
<keyword evidence="11" id="KW-0460">Magnesium</keyword>
<feature type="transmembrane region" description="Helical" evidence="29">
    <location>
        <begin position="268"/>
        <end position="289"/>
    </location>
</feature>
<evidence type="ECO:0000256" key="21">
    <source>
        <dbReference type="ARBA" id="ARBA00030326"/>
    </source>
</evidence>
<dbReference type="Gene3D" id="1.10.287.70">
    <property type="match status" value="1"/>
</dbReference>
<evidence type="ECO:0000256" key="16">
    <source>
        <dbReference type="ARBA" id="ARBA00023136"/>
    </source>
</evidence>
<evidence type="ECO:0000256" key="25">
    <source>
        <dbReference type="ARBA" id="ARBA00031999"/>
    </source>
</evidence>
<dbReference type="PANTHER" id="PTHR10027">
    <property type="entry name" value="CALCIUM-ACTIVATED POTASSIUM CHANNEL ALPHA CHAIN"/>
    <property type="match status" value="1"/>
</dbReference>
<dbReference type="Gene3D" id="3.40.50.720">
    <property type="entry name" value="NAD(P)-binding Rossmann-like Domain"/>
    <property type="match status" value="2"/>
</dbReference>
<feature type="transmembrane region" description="Helical" evidence="29">
    <location>
        <begin position="335"/>
        <end position="353"/>
    </location>
</feature>
<dbReference type="PRINTS" id="PR00169">
    <property type="entry name" value="KCHANNEL"/>
</dbReference>
<keyword evidence="5" id="KW-1003">Cell membrane</keyword>
<evidence type="ECO:0000256" key="12">
    <source>
        <dbReference type="ARBA" id="ARBA00022882"/>
    </source>
</evidence>
<feature type="region of interest" description="Disordered" evidence="28">
    <location>
        <begin position="1157"/>
        <end position="1254"/>
    </location>
</feature>
<evidence type="ECO:0000256" key="4">
    <source>
        <dbReference type="ARBA" id="ARBA00022448"/>
    </source>
</evidence>
<evidence type="ECO:0000256" key="9">
    <source>
        <dbReference type="ARBA" id="ARBA00022826"/>
    </source>
</evidence>
<feature type="transmembrane region" description="Helical" evidence="29">
    <location>
        <begin position="185"/>
        <end position="203"/>
    </location>
</feature>
<evidence type="ECO:0000256" key="19">
    <source>
        <dbReference type="ARBA" id="ARBA00029583"/>
    </source>
</evidence>
<dbReference type="InterPro" id="IPR036291">
    <property type="entry name" value="NAD(P)-bd_dom_sf"/>
</dbReference>
<feature type="region of interest" description="Disordered" evidence="28">
    <location>
        <begin position="725"/>
        <end position="749"/>
    </location>
</feature>
<evidence type="ECO:0000256" key="6">
    <source>
        <dbReference type="ARBA" id="ARBA00022538"/>
    </source>
</evidence>
<reference evidence="31" key="2">
    <citation type="submission" date="2025-09" db="UniProtKB">
        <authorList>
            <consortium name="Ensembl"/>
        </authorList>
    </citation>
    <scope>IDENTIFICATION</scope>
</reference>
<evidence type="ECO:0000256" key="13">
    <source>
        <dbReference type="ARBA" id="ARBA00022958"/>
    </source>
</evidence>